<dbReference type="WBParaSite" id="SCUD_0001872601-mRNA-1">
    <property type="protein sequence ID" value="SCUD_0001872601-mRNA-1"/>
    <property type="gene ID" value="SCUD_0001872601"/>
</dbReference>
<dbReference type="AlphaFoldDB" id="A0A183KUI1"/>
<accession>A0A183KUI1</accession>
<evidence type="ECO:0000313" key="1">
    <source>
        <dbReference type="WBParaSite" id="SCUD_0001872601-mRNA-1"/>
    </source>
</evidence>
<name>A0A183KUI1_9TREM</name>
<reference evidence="1" key="1">
    <citation type="submission" date="2016-06" db="UniProtKB">
        <authorList>
            <consortium name="WormBaseParasite"/>
        </authorList>
    </citation>
    <scope>IDENTIFICATION</scope>
</reference>
<proteinExistence type="predicted"/>
<organism evidence="1">
    <name type="scientific">Schistosoma curassoni</name>
    <dbReference type="NCBI Taxonomy" id="6186"/>
    <lineage>
        <taxon>Eukaryota</taxon>
        <taxon>Metazoa</taxon>
        <taxon>Spiralia</taxon>
        <taxon>Lophotrochozoa</taxon>
        <taxon>Platyhelminthes</taxon>
        <taxon>Trematoda</taxon>
        <taxon>Digenea</taxon>
        <taxon>Strigeidida</taxon>
        <taxon>Schistosomatoidea</taxon>
        <taxon>Schistosomatidae</taxon>
        <taxon>Schistosoma</taxon>
    </lineage>
</organism>
<dbReference type="STRING" id="6186.A0A183KUI1"/>
<sequence>LLQLGELQTSYNLTKYSLNLFPNHKDLQNLLFRLKEHFTSI</sequence>
<protein>
    <submittedName>
        <fullName evidence="1">TPR_REGION domain-containing protein</fullName>
    </submittedName>
</protein>